<feature type="transmembrane region" description="Helical" evidence="1">
    <location>
        <begin position="177"/>
        <end position="203"/>
    </location>
</feature>
<reference evidence="2 3" key="1">
    <citation type="submission" date="2010-04" db="EMBL/GenBank/DDBJ databases">
        <authorList>
            <person name="Qin X."/>
            <person name="Bachman B."/>
            <person name="Battles P."/>
            <person name="Bell A."/>
            <person name="Bess C."/>
            <person name="Bickham C."/>
            <person name="Chaboub L."/>
            <person name="Chen D."/>
            <person name="Coyle M."/>
            <person name="Deiros D.R."/>
            <person name="Dinh H."/>
            <person name="Forbes L."/>
            <person name="Fowler G."/>
            <person name="Francisco L."/>
            <person name="Fu Q."/>
            <person name="Gubbala S."/>
            <person name="Hale W."/>
            <person name="Han Y."/>
            <person name="Hemphill L."/>
            <person name="Highlander S.K."/>
            <person name="Hirani K."/>
            <person name="Hogues M."/>
            <person name="Jackson L."/>
            <person name="Jakkamsetti A."/>
            <person name="Javaid M."/>
            <person name="Jiang H."/>
            <person name="Korchina V."/>
            <person name="Kovar C."/>
            <person name="Lara F."/>
            <person name="Lee S."/>
            <person name="Mata R."/>
            <person name="Mathew T."/>
            <person name="Moen C."/>
            <person name="Morales K."/>
            <person name="Munidasa M."/>
            <person name="Nazareth L."/>
            <person name="Ngo R."/>
            <person name="Nguyen L."/>
            <person name="Okwuonu G."/>
            <person name="Ongeri F."/>
            <person name="Patil S."/>
            <person name="Petrosino J."/>
            <person name="Pham C."/>
            <person name="Pham P."/>
            <person name="Pu L.-L."/>
            <person name="Puazo M."/>
            <person name="Raj R."/>
            <person name="Reid J."/>
            <person name="Rouhana J."/>
            <person name="Saada N."/>
            <person name="Shang Y."/>
            <person name="Simmons D."/>
            <person name="Thornton R."/>
            <person name="Warren J."/>
            <person name="Weissenberger G."/>
            <person name="Zhang J."/>
            <person name="Zhang L."/>
            <person name="Zhou C."/>
            <person name="Zhu D."/>
            <person name="Muzny D."/>
            <person name="Worley K."/>
            <person name="Gibbs R."/>
        </authorList>
    </citation>
    <scope>NUCLEOTIDE SEQUENCE [LARGE SCALE GENOMIC DNA]</scope>
    <source>
        <strain evidence="2 3">ATCC 49957</strain>
    </source>
</reference>
<feature type="transmembrane region" description="Helical" evidence="1">
    <location>
        <begin position="86"/>
        <end position="107"/>
    </location>
</feature>
<comment type="caution">
    <text evidence="2">The sequence shown here is derived from an EMBL/GenBank/DDBJ whole genome shotgun (WGS) entry which is preliminary data.</text>
</comment>
<gene>
    <name evidence="2" type="ORF">HMPREF0731_0622</name>
</gene>
<keyword evidence="1" id="KW-0812">Transmembrane</keyword>
<protein>
    <submittedName>
        <fullName evidence="2">Uncharacterized protein</fullName>
    </submittedName>
</protein>
<name>D5RHR2_9PROT</name>
<keyword evidence="3" id="KW-1185">Reference proteome</keyword>
<accession>D5RHR2</accession>
<proteinExistence type="predicted"/>
<feature type="transmembrane region" description="Helical" evidence="1">
    <location>
        <begin position="239"/>
        <end position="257"/>
    </location>
</feature>
<dbReference type="InterPro" id="IPR038330">
    <property type="entry name" value="TspO/MBR-related_sf"/>
</dbReference>
<organism evidence="2 3">
    <name type="scientific">Pseudoroseomonas cervicalis ATCC 49957</name>
    <dbReference type="NCBI Taxonomy" id="525371"/>
    <lineage>
        <taxon>Bacteria</taxon>
        <taxon>Pseudomonadati</taxon>
        <taxon>Pseudomonadota</taxon>
        <taxon>Alphaproteobacteria</taxon>
        <taxon>Acetobacterales</taxon>
        <taxon>Roseomonadaceae</taxon>
        <taxon>Roseomonas</taxon>
    </lineage>
</organism>
<dbReference type="Gene3D" id="1.20.1260.100">
    <property type="entry name" value="TspO/MBR protein"/>
    <property type="match status" value="1"/>
</dbReference>
<dbReference type="AlphaFoldDB" id="D5RHR2"/>
<dbReference type="Proteomes" id="UP000005324">
    <property type="component" value="Unassembled WGS sequence"/>
</dbReference>
<dbReference type="PANTHER" id="PTHR33802">
    <property type="entry name" value="SI:CH211-161H7.5-RELATED"/>
    <property type="match status" value="1"/>
</dbReference>
<evidence type="ECO:0000313" key="2">
    <source>
        <dbReference type="EMBL" id="EFH13155.1"/>
    </source>
</evidence>
<feature type="transmembrane region" description="Helical" evidence="1">
    <location>
        <begin position="215"/>
        <end position="234"/>
    </location>
</feature>
<feature type="transmembrane region" description="Helical" evidence="1">
    <location>
        <begin position="119"/>
        <end position="136"/>
    </location>
</feature>
<dbReference type="EMBL" id="ADVL01000111">
    <property type="protein sequence ID" value="EFH13155.1"/>
    <property type="molecule type" value="Genomic_DNA"/>
</dbReference>
<feature type="transmembrane region" description="Helical" evidence="1">
    <location>
        <begin position="45"/>
        <end position="66"/>
    </location>
</feature>
<dbReference type="HOGENOM" id="CLU_067293_1_0_5"/>
<evidence type="ECO:0000313" key="3">
    <source>
        <dbReference type="Proteomes" id="UP000005324"/>
    </source>
</evidence>
<feature type="transmembrane region" description="Helical" evidence="1">
    <location>
        <begin position="142"/>
        <end position="165"/>
    </location>
</feature>
<keyword evidence="1" id="KW-0472">Membrane</keyword>
<sequence>MAGPPPTYAAALAGRGAVDNPAPRQPLTGQPGEEFRMTSDKLRTVLNLVLPLAQPLVGAMAPLLGIGHTQAEMSARSQTPVVPQGYAFSIWGLLFALSIAWGIWQALPAGRDSLAARRLGWPLAAAFGFSILWMVLSQLTENGWHLVLVILCVLAAALTAFFVELRLPRDGRVQRWLIHPLVGMLAGWVSVATFANIAGAAMVSGAFPPSGVGNTVAAVLILLAAGGLTLGVLWAARGALWYAAAVAWALIAILYANTAGRDFNLVVALASGALVAVVLAMAWQRRRLRAPA</sequence>
<feature type="transmembrane region" description="Helical" evidence="1">
    <location>
        <begin position="263"/>
        <end position="283"/>
    </location>
</feature>
<keyword evidence="1" id="KW-1133">Transmembrane helix</keyword>
<dbReference type="PANTHER" id="PTHR33802:SF1">
    <property type="entry name" value="XK-RELATED PROTEIN"/>
    <property type="match status" value="1"/>
</dbReference>
<evidence type="ECO:0000256" key="1">
    <source>
        <dbReference type="SAM" id="Phobius"/>
    </source>
</evidence>